<keyword evidence="2" id="KW-1185">Reference proteome</keyword>
<protein>
    <submittedName>
        <fullName evidence="1">Uncharacterized protein</fullName>
    </submittedName>
</protein>
<dbReference type="EMBL" id="CAACVJ010000290">
    <property type="protein sequence ID" value="VEP15668.1"/>
    <property type="molecule type" value="Genomic_DNA"/>
</dbReference>
<dbReference type="AlphaFoldDB" id="A0A563VW26"/>
<evidence type="ECO:0000313" key="2">
    <source>
        <dbReference type="Proteomes" id="UP000320055"/>
    </source>
</evidence>
<dbReference type="Proteomes" id="UP000320055">
    <property type="component" value="Unassembled WGS sequence"/>
</dbReference>
<reference evidence="1 2" key="1">
    <citation type="submission" date="2019-01" db="EMBL/GenBank/DDBJ databases">
        <authorList>
            <person name="Brito A."/>
        </authorList>
    </citation>
    <scope>NUCLEOTIDE SEQUENCE [LARGE SCALE GENOMIC DNA]</scope>
    <source>
        <strain evidence="1">1</strain>
    </source>
</reference>
<evidence type="ECO:0000313" key="1">
    <source>
        <dbReference type="EMBL" id="VEP15668.1"/>
    </source>
</evidence>
<sequence length="44" mass="4821">MQQERSFGTTHGTVAPIIWEGLGDPFKEAISAIAKKGLKLKDYS</sequence>
<accession>A0A563VW26</accession>
<proteinExistence type="predicted"/>
<gene>
    <name evidence="1" type="ORF">H1P_360003</name>
</gene>
<organism evidence="1 2">
    <name type="scientific">Hyella patelloides LEGE 07179</name>
    <dbReference type="NCBI Taxonomy" id="945734"/>
    <lineage>
        <taxon>Bacteria</taxon>
        <taxon>Bacillati</taxon>
        <taxon>Cyanobacteriota</taxon>
        <taxon>Cyanophyceae</taxon>
        <taxon>Pleurocapsales</taxon>
        <taxon>Hyellaceae</taxon>
        <taxon>Hyella</taxon>
    </lineage>
</organism>
<name>A0A563VW26_9CYAN</name>